<proteinExistence type="inferred from homology"/>
<dbReference type="InterPro" id="IPR036852">
    <property type="entry name" value="Peptidase_S8/S53_dom_sf"/>
</dbReference>
<evidence type="ECO:0000256" key="3">
    <source>
        <dbReference type="ARBA" id="ARBA00022729"/>
    </source>
</evidence>
<evidence type="ECO:0000259" key="8">
    <source>
        <dbReference type="Pfam" id="PF00082"/>
    </source>
</evidence>
<feature type="region of interest" description="Disordered" evidence="7">
    <location>
        <begin position="63"/>
        <end position="98"/>
    </location>
</feature>
<accession>A0ABR6K5C2</accession>
<keyword evidence="2 6" id="KW-0645">Protease</keyword>
<dbReference type="InterPro" id="IPR000209">
    <property type="entry name" value="Peptidase_S8/S53_dom"/>
</dbReference>
<dbReference type="GO" id="GO:0006508">
    <property type="term" value="P:proteolysis"/>
    <property type="evidence" value="ECO:0007669"/>
    <property type="project" value="UniProtKB-KW"/>
</dbReference>
<dbReference type="InterPro" id="IPR034061">
    <property type="entry name" value="Peptidases_S8_Autotransporter"/>
</dbReference>
<evidence type="ECO:0000256" key="7">
    <source>
        <dbReference type="SAM" id="MobiDB-lite"/>
    </source>
</evidence>
<dbReference type="Gene3D" id="3.40.50.200">
    <property type="entry name" value="Peptidase S8/S53 domain"/>
    <property type="match status" value="1"/>
</dbReference>
<evidence type="ECO:0000256" key="1">
    <source>
        <dbReference type="ARBA" id="ARBA00011073"/>
    </source>
</evidence>
<dbReference type="PANTHER" id="PTHR43806">
    <property type="entry name" value="PEPTIDASE S8"/>
    <property type="match status" value="1"/>
</dbReference>
<evidence type="ECO:0000313" key="10">
    <source>
        <dbReference type="Proteomes" id="UP000584663"/>
    </source>
</evidence>
<dbReference type="Pfam" id="PF00082">
    <property type="entry name" value="Peptidase_S8"/>
    <property type="match status" value="1"/>
</dbReference>
<keyword evidence="5 6" id="KW-0720">Serine protease</keyword>
<dbReference type="PRINTS" id="PR00723">
    <property type="entry name" value="SUBTILISIN"/>
</dbReference>
<feature type="compositionally biased region" description="Polar residues" evidence="7">
    <location>
        <begin position="86"/>
        <end position="98"/>
    </location>
</feature>
<feature type="compositionally biased region" description="Low complexity" evidence="7">
    <location>
        <begin position="63"/>
        <end position="85"/>
    </location>
</feature>
<gene>
    <name evidence="9" type="ORF">GGQ89_000473</name>
</gene>
<organism evidence="9 10">
    <name type="scientific">Sphingomonas yabuuchiae</name>
    <dbReference type="NCBI Taxonomy" id="172044"/>
    <lineage>
        <taxon>Bacteria</taxon>
        <taxon>Pseudomonadati</taxon>
        <taxon>Pseudomonadota</taxon>
        <taxon>Alphaproteobacteria</taxon>
        <taxon>Sphingomonadales</taxon>
        <taxon>Sphingomonadaceae</taxon>
        <taxon>Sphingomonas</taxon>
    </lineage>
</organism>
<reference evidence="9 10" key="1">
    <citation type="submission" date="2020-08" db="EMBL/GenBank/DDBJ databases">
        <title>Genomic Encyclopedia of Type Strains, Phase IV (KMG-IV): sequencing the most valuable type-strain genomes for metagenomic binning, comparative biology and taxonomic classification.</title>
        <authorList>
            <person name="Goeker M."/>
        </authorList>
    </citation>
    <scope>NUCLEOTIDE SEQUENCE [LARGE SCALE GENOMIC DNA]</scope>
    <source>
        <strain evidence="9 10">DSM 14562</strain>
    </source>
</reference>
<dbReference type="InterPro" id="IPR015500">
    <property type="entry name" value="Peptidase_S8_subtilisin-rel"/>
</dbReference>
<dbReference type="GO" id="GO:0008233">
    <property type="term" value="F:peptidase activity"/>
    <property type="evidence" value="ECO:0007669"/>
    <property type="project" value="UniProtKB-KW"/>
</dbReference>
<keyword evidence="10" id="KW-1185">Reference proteome</keyword>
<protein>
    <submittedName>
        <fullName evidence="9">Subtilisin family serine protease</fullName>
    </submittedName>
</protein>
<keyword evidence="4 6" id="KW-0378">Hydrolase</keyword>
<feature type="active site" description="Charge relay system" evidence="6">
    <location>
        <position position="156"/>
    </location>
</feature>
<dbReference type="PANTHER" id="PTHR43806:SF11">
    <property type="entry name" value="CEREVISIN-RELATED"/>
    <property type="match status" value="1"/>
</dbReference>
<evidence type="ECO:0000256" key="5">
    <source>
        <dbReference type="ARBA" id="ARBA00022825"/>
    </source>
</evidence>
<feature type="region of interest" description="Disordered" evidence="7">
    <location>
        <begin position="1"/>
        <end position="24"/>
    </location>
</feature>
<evidence type="ECO:0000256" key="4">
    <source>
        <dbReference type="ARBA" id="ARBA00022801"/>
    </source>
</evidence>
<feature type="active site" description="Charge relay system" evidence="6">
    <location>
        <position position="330"/>
    </location>
</feature>
<comment type="caution">
    <text evidence="9">The sequence shown here is derived from an EMBL/GenBank/DDBJ whole genome shotgun (WGS) entry which is preliminary data.</text>
</comment>
<evidence type="ECO:0000313" key="9">
    <source>
        <dbReference type="EMBL" id="MBB4608285.1"/>
    </source>
</evidence>
<sequence>MMMRDGSDGEATTGKGTSSAAPRHRRVRRLSLFQARWLHVSALIPAALLAACGGGGEGASGTVVVVPGPSSSGTSPTPTPSSTSPLTAQQIEDQQSNSAAAANADAAYLAGATGRGVKIAIIDTGITPGLTEFSSRIDPASADMAGTRGLTDPSGHGTLMASVALAARDSRGMHGVAPEATLVSLNASNPATCRSADDCPASAELLIRAIDAAIDAKVRVINISATTDVTHETLIAAVRRAAAAGIVTVISAGNNDGDARQPLLLSRSFAEAAPGWVIIAGGHDMSGAFDYQLANRAGGSPAAAWYLTALSRDVVMTDRNGSLVRYSGTSPAAAAISGAVALVAQARPNLTGAQIVTLLLANATDAGTPGPDNVFGKGILNIAAIFTALPPAG</sequence>
<dbReference type="Proteomes" id="UP000584663">
    <property type="component" value="Unassembled WGS sequence"/>
</dbReference>
<feature type="active site" description="Charge relay system" evidence="6">
    <location>
        <position position="123"/>
    </location>
</feature>
<comment type="similarity">
    <text evidence="1 6">Belongs to the peptidase S8 family.</text>
</comment>
<dbReference type="InterPro" id="IPR050131">
    <property type="entry name" value="Peptidase_S8_subtilisin-like"/>
</dbReference>
<evidence type="ECO:0000256" key="2">
    <source>
        <dbReference type="ARBA" id="ARBA00022670"/>
    </source>
</evidence>
<evidence type="ECO:0000256" key="6">
    <source>
        <dbReference type="PROSITE-ProRule" id="PRU01240"/>
    </source>
</evidence>
<dbReference type="CDD" id="cd04848">
    <property type="entry name" value="Peptidases_S8_Autotransporter_serine_protease_like"/>
    <property type="match status" value="1"/>
</dbReference>
<dbReference type="PROSITE" id="PS51892">
    <property type="entry name" value="SUBTILASE"/>
    <property type="match status" value="1"/>
</dbReference>
<keyword evidence="3" id="KW-0732">Signal</keyword>
<feature type="domain" description="Peptidase S8/S53" evidence="8">
    <location>
        <begin position="114"/>
        <end position="378"/>
    </location>
</feature>
<dbReference type="SUPFAM" id="SSF52743">
    <property type="entry name" value="Subtilisin-like"/>
    <property type="match status" value="1"/>
</dbReference>
<dbReference type="EMBL" id="JACHNX010000001">
    <property type="protein sequence ID" value="MBB4608285.1"/>
    <property type="molecule type" value="Genomic_DNA"/>
</dbReference>
<name>A0ABR6K5C2_9SPHN</name>